<reference evidence="10 11" key="1">
    <citation type="journal article" date="2016" name="Nat. Commun.">
        <title>Thousands of microbial genomes shed light on interconnected biogeochemical processes in an aquifer system.</title>
        <authorList>
            <person name="Anantharaman K."/>
            <person name="Brown C.T."/>
            <person name="Hug L.A."/>
            <person name="Sharon I."/>
            <person name="Castelle C.J."/>
            <person name="Probst A.J."/>
            <person name="Thomas B.C."/>
            <person name="Singh A."/>
            <person name="Wilkins M.J."/>
            <person name="Karaoz U."/>
            <person name="Brodie E.L."/>
            <person name="Williams K.H."/>
            <person name="Hubbard S.S."/>
            <person name="Banfield J.F."/>
        </authorList>
    </citation>
    <scope>NUCLEOTIDE SEQUENCE [LARGE SCALE GENOMIC DNA]</scope>
</reference>
<evidence type="ECO:0000256" key="5">
    <source>
        <dbReference type="ARBA" id="ARBA00022898"/>
    </source>
</evidence>
<proteinExistence type="inferred from homology"/>
<dbReference type="Gene3D" id="3.90.1150.10">
    <property type="entry name" value="Aspartate Aminotransferase, domain 1"/>
    <property type="match status" value="1"/>
</dbReference>
<comment type="cofactor">
    <cofactor evidence="1">
        <name>pyridoxal 5'-phosphate</name>
        <dbReference type="ChEBI" id="CHEBI:597326"/>
    </cofactor>
</comment>
<evidence type="ECO:0000256" key="4">
    <source>
        <dbReference type="ARBA" id="ARBA00022723"/>
    </source>
</evidence>
<evidence type="ECO:0000256" key="7">
    <source>
        <dbReference type="ARBA" id="ARBA00023014"/>
    </source>
</evidence>
<comment type="catalytic activity">
    <reaction evidence="8">
        <text>(sulfur carrier)-H + L-cysteine = (sulfur carrier)-SH + L-alanine</text>
        <dbReference type="Rhea" id="RHEA:43892"/>
        <dbReference type="Rhea" id="RHEA-COMP:14737"/>
        <dbReference type="Rhea" id="RHEA-COMP:14739"/>
        <dbReference type="ChEBI" id="CHEBI:29917"/>
        <dbReference type="ChEBI" id="CHEBI:35235"/>
        <dbReference type="ChEBI" id="CHEBI:57972"/>
        <dbReference type="ChEBI" id="CHEBI:64428"/>
        <dbReference type="EC" id="2.8.1.7"/>
    </reaction>
</comment>
<dbReference type="PANTHER" id="PTHR11601">
    <property type="entry name" value="CYSTEINE DESULFURYLASE FAMILY MEMBER"/>
    <property type="match status" value="1"/>
</dbReference>
<dbReference type="Gene3D" id="3.40.640.10">
    <property type="entry name" value="Type I PLP-dependent aspartate aminotransferase-like (Major domain)"/>
    <property type="match status" value="1"/>
</dbReference>
<dbReference type="InterPro" id="IPR015421">
    <property type="entry name" value="PyrdxlP-dep_Trfase_major"/>
</dbReference>
<comment type="caution">
    <text evidence="10">The sequence shown here is derived from an EMBL/GenBank/DDBJ whole genome shotgun (WGS) entry which is preliminary data.</text>
</comment>
<dbReference type="InterPro" id="IPR000192">
    <property type="entry name" value="Aminotrans_V_dom"/>
</dbReference>
<dbReference type="AlphaFoldDB" id="A0A1F6N4K1"/>
<gene>
    <name evidence="10" type="ORF">A2983_00525</name>
</gene>
<evidence type="ECO:0000256" key="6">
    <source>
        <dbReference type="ARBA" id="ARBA00023004"/>
    </source>
</evidence>
<dbReference type="Proteomes" id="UP000177040">
    <property type="component" value="Unassembled WGS sequence"/>
</dbReference>
<dbReference type="PANTHER" id="PTHR11601:SF34">
    <property type="entry name" value="CYSTEINE DESULFURASE"/>
    <property type="match status" value="1"/>
</dbReference>
<dbReference type="SUPFAM" id="SSF53383">
    <property type="entry name" value="PLP-dependent transferases"/>
    <property type="match status" value="1"/>
</dbReference>
<dbReference type="PIRSF" id="PIRSF005572">
    <property type="entry name" value="NifS"/>
    <property type="match status" value="1"/>
</dbReference>
<keyword evidence="7" id="KW-0411">Iron-sulfur</keyword>
<dbReference type="GO" id="GO:0031071">
    <property type="term" value="F:cysteine desulfurase activity"/>
    <property type="evidence" value="ECO:0007669"/>
    <property type="project" value="UniProtKB-EC"/>
</dbReference>
<dbReference type="GO" id="GO:0046872">
    <property type="term" value="F:metal ion binding"/>
    <property type="evidence" value="ECO:0007669"/>
    <property type="project" value="UniProtKB-KW"/>
</dbReference>
<dbReference type="InterPro" id="IPR015424">
    <property type="entry name" value="PyrdxlP-dep_Trfase"/>
</dbReference>
<dbReference type="InterPro" id="IPR015422">
    <property type="entry name" value="PyrdxlP-dep_Trfase_small"/>
</dbReference>
<evidence type="ECO:0000313" key="11">
    <source>
        <dbReference type="Proteomes" id="UP000177040"/>
    </source>
</evidence>
<keyword evidence="4" id="KW-0479">Metal-binding</keyword>
<evidence type="ECO:0000259" key="9">
    <source>
        <dbReference type="Pfam" id="PF00266"/>
    </source>
</evidence>
<dbReference type="Gene3D" id="1.10.260.50">
    <property type="match status" value="1"/>
</dbReference>
<evidence type="ECO:0000256" key="2">
    <source>
        <dbReference type="ARBA" id="ARBA00006490"/>
    </source>
</evidence>
<organism evidence="10 11">
    <name type="scientific">Candidatus Magasanikbacteria bacterium RIFCSPLOWO2_01_FULL_40_15</name>
    <dbReference type="NCBI Taxonomy" id="1798686"/>
    <lineage>
        <taxon>Bacteria</taxon>
        <taxon>Candidatus Magasanikiibacteriota</taxon>
    </lineage>
</organism>
<sequence length="425" mass="47176">MQKNQLDLFPQKPKKKRLVYLDYAAATPVDPRVIRAMAPYWKSNFANPSALYSLGVKNHEALLEARKKIAHILFTQPDSVIFTSGGTEANNLAIFGLMKNEFGLAEIKKNHIITTTIEHHSVLKPIQELEKQGAEVAYIPVNKSGEISVADIVAAIKPNTKLISIMYANNEIGSINPIAEIGRAILKYRQKNTPRPLDFAQGSGQATQFPYFHVDACQATGTLDLHIERLHVDLMTINGSKIYGPKGTGILFVRRGVPLQPIMLGGDQENGLRSGTENVPGIIGLARSLELTRIDFEKENKRQKKLRDYFWREINKKIPDIFLNGSELHGARLINNLNVQFSGLEAETLILYLDAYGIMAATGSACTTQTNQASHVLLACGLTTDETKSSLRFTIGKYTTKTDINYVLKFLPKIVSAIRAMVKNK</sequence>
<dbReference type="InterPro" id="IPR016454">
    <property type="entry name" value="Cysteine_dSase"/>
</dbReference>
<evidence type="ECO:0000256" key="1">
    <source>
        <dbReference type="ARBA" id="ARBA00001933"/>
    </source>
</evidence>
<dbReference type="EMBL" id="MFQH01000005">
    <property type="protein sequence ID" value="OGH78620.1"/>
    <property type="molecule type" value="Genomic_DNA"/>
</dbReference>
<evidence type="ECO:0000256" key="8">
    <source>
        <dbReference type="ARBA" id="ARBA00050776"/>
    </source>
</evidence>
<keyword evidence="6" id="KW-0408">Iron</keyword>
<name>A0A1F6N4K1_9BACT</name>
<feature type="domain" description="Aminotransferase class V" evidence="9">
    <location>
        <begin position="19"/>
        <end position="406"/>
    </location>
</feature>
<evidence type="ECO:0000313" key="10">
    <source>
        <dbReference type="EMBL" id="OGH78620.1"/>
    </source>
</evidence>
<dbReference type="Pfam" id="PF00266">
    <property type="entry name" value="Aminotran_5"/>
    <property type="match status" value="1"/>
</dbReference>
<keyword evidence="3" id="KW-0808">Transferase</keyword>
<keyword evidence="5" id="KW-0663">Pyridoxal phosphate</keyword>
<protein>
    <recommendedName>
        <fullName evidence="9">Aminotransferase class V domain-containing protein</fullName>
    </recommendedName>
</protein>
<evidence type="ECO:0000256" key="3">
    <source>
        <dbReference type="ARBA" id="ARBA00022679"/>
    </source>
</evidence>
<accession>A0A1F6N4K1</accession>
<dbReference type="GO" id="GO:0051536">
    <property type="term" value="F:iron-sulfur cluster binding"/>
    <property type="evidence" value="ECO:0007669"/>
    <property type="project" value="UniProtKB-KW"/>
</dbReference>
<comment type="similarity">
    <text evidence="2">Belongs to the class-V pyridoxal-phosphate-dependent aminotransferase family. NifS/IscS subfamily.</text>
</comment>